<dbReference type="Pfam" id="PF03732">
    <property type="entry name" value="Retrotrans_gag"/>
    <property type="match status" value="1"/>
</dbReference>
<organism evidence="2 3">
    <name type="scientific">Rhododendron griersonianum</name>
    <dbReference type="NCBI Taxonomy" id="479676"/>
    <lineage>
        <taxon>Eukaryota</taxon>
        <taxon>Viridiplantae</taxon>
        <taxon>Streptophyta</taxon>
        <taxon>Embryophyta</taxon>
        <taxon>Tracheophyta</taxon>
        <taxon>Spermatophyta</taxon>
        <taxon>Magnoliopsida</taxon>
        <taxon>eudicotyledons</taxon>
        <taxon>Gunneridae</taxon>
        <taxon>Pentapetalae</taxon>
        <taxon>asterids</taxon>
        <taxon>Ericales</taxon>
        <taxon>Ericaceae</taxon>
        <taxon>Ericoideae</taxon>
        <taxon>Rhodoreae</taxon>
        <taxon>Rhododendron</taxon>
    </lineage>
</organism>
<dbReference type="AlphaFoldDB" id="A0AAV6HT29"/>
<sequence>MSVNEDVAQMKALLEKLAATGLESKLKAKAQASGSVNIPPQIPEYGPQRTVEDPQLTDVDRGAKLEVADFSGDHDPEVFFDWVHSIESFFRWYPTTEERKLLFAKAKLTGTARIWWTKFQRENYVAIHVWEDMKIAMASYFVPPSYKQRAHLQFTQLTQGSKSVEEYTRLFYSLATRSEFPWNEDVMISISGRHLVDLFSRLTPQRLGTRFSPSRPPLPSSPRLAPMRCRKSVAVIENEDNVEDQKLEKPKFNYQIVEPLYPESDEESDTKVIGIIRPLLASKGDKPNLEKLQRG</sequence>
<accession>A0AAV6HT29</accession>
<dbReference type="InterPro" id="IPR005162">
    <property type="entry name" value="Retrotrans_gag_dom"/>
</dbReference>
<comment type="caution">
    <text evidence="2">The sequence shown here is derived from an EMBL/GenBank/DDBJ whole genome shotgun (WGS) entry which is preliminary data.</text>
</comment>
<proteinExistence type="predicted"/>
<name>A0AAV6HT29_9ERIC</name>
<protein>
    <recommendedName>
        <fullName evidence="1">Retrotransposon gag domain-containing protein</fullName>
    </recommendedName>
</protein>
<keyword evidence="3" id="KW-1185">Reference proteome</keyword>
<dbReference type="EMBL" id="JACTNZ010000013">
    <property type="protein sequence ID" value="KAG5516039.1"/>
    <property type="molecule type" value="Genomic_DNA"/>
</dbReference>
<gene>
    <name evidence="2" type="ORF">RHGRI_036926</name>
</gene>
<dbReference type="PANTHER" id="PTHR35046">
    <property type="entry name" value="ZINC KNUCKLE (CCHC-TYPE) FAMILY PROTEIN"/>
    <property type="match status" value="1"/>
</dbReference>
<dbReference type="Proteomes" id="UP000823749">
    <property type="component" value="Chromosome 13"/>
</dbReference>
<reference evidence="2 3" key="1">
    <citation type="submission" date="2020-08" db="EMBL/GenBank/DDBJ databases">
        <title>Plant Genome Project.</title>
        <authorList>
            <person name="Zhang R.-G."/>
        </authorList>
    </citation>
    <scope>NUCLEOTIDE SEQUENCE [LARGE SCALE GENOMIC DNA]</scope>
    <source>
        <strain evidence="2">WSP0</strain>
        <tissue evidence="2">Leaf</tissue>
    </source>
</reference>
<dbReference type="PANTHER" id="PTHR35046:SF26">
    <property type="entry name" value="RNA-DIRECTED DNA POLYMERASE"/>
    <property type="match status" value="1"/>
</dbReference>
<feature type="domain" description="Retrotransposon gag" evidence="1">
    <location>
        <begin position="104"/>
        <end position="189"/>
    </location>
</feature>
<evidence type="ECO:0000313" key="3">
    <source>
        <dbReference type="Proteomes" id="UP000823749"/>
    </source>
</evidence>
<evidence type="ECO:0000259" key="1">
    <source>
        <dbReference type="Pfam" id="PF03732"/>
    </source>
</evidence>
<evidence type="ECO:0000313" key="2">
    <source>
        <dbReference type="EMBL" id="KAG5516039.1"/>
    </source>
</evidence>